<evidence type="ECO:0000313" key="2">
    <source>
        <dbReference type="Proteomes" id="UP000825381"/>
    </source>
</evidence>
<gene>
    <name evidence="1" type="ORF">K1I41_08110</name>
</gene>
<dbReference type="Proteomes" id="UP000825381">
    <property type="component" value="Chromosome"/>
</dbReference>
<dbReference type="InterPro" id="IPR025335">
    <property type="entry name" value="DUF4241"/>
</dbReference>
<sequence>MKNTKDHEIPYELKDDMNAQELVEIHIGDINLPTGKIIVTDPFFRVEQQPFFRKVTPGTYPVYVYMSEIDELHHRVAYSKIKFKAENASKWIMALTDDITPEEIDELGENEFYGFAVESGLACFIDEKTNTALAARMEALEQENPEGNYYDDVLAGEFKKYSGSNKYSRNLGDWNNHLPNKDSEDNAMMFAAGWGDGYYPVYWGLNEAGEAVELIIDFLINEFEEEESNGFRL</sequence>
<keyword evidence="2" id="KW-1185">Reference proteome</keyword>
<protein>
    <submittedName>
        <fullName evidence="1">DUF4241 domain-containing protein</fullName>
    </submittedName>
</protein>
<name>A0ABX8V3U8_9FLAO</name>
<accession>A0ABX8V3U8</accession>
<dbReference type="Pfam" id="PF14025">
    <property type="entry name" value="DUF4241"/>
    <property type="match status" value="1"/>
</dbReference>
<evidence type="ECO:0000313" key="1">
    <source>
        <dbReference type="EMBL" id="QYJ67519.1"/>
    </source>
</evidence>
<reference evidence="1 2" key="1">
    <citation type="submission" date="2021-07" db="EMBL/GenBank/DDBJ databases">
        <title>Flavobacterium WSW3-B6 sp.nov, isolated from seaweed.</title>
        <authorList>
            <person name="Muhammad N."/>
            <person name="Ho H."/>
            <person name="Lee Y.-J."/>
            <person name="Nguyen T."/>
            <person name="Ho J."/>
            <person name="Kim S.-G."/>
        </authorList>
    </citation>
    <scope>NUCLEOTIDE SEQUENCE [LARGE SCALE GENOMIC DNA]</scope>
    <source>
        <strain evidence="1 2">WSW3-B6</strain>
    </source>
</reference>
<proteinExistence type="predicted"/>
<organism evidence="1 2">
    <name type="scientific">Flavobacterium litorale</name>
    <dbReference type="NCBI Taxonomy" id="2856519"/>
    <lineage>
        <taxon>Bacteria</taxon>
        <taxon>Pseudomonadati</taxon>
        <taxon>Bacteroidota</taxon>
        <taxon>Flavobacteriia</taxon>
        <taxon>Flavobacteriales</taxon>
        <taxon>Flavobacteriaceae</taxon>
        <taxon>Flavobacterium</taxon>
    </lineage>
</organism>
<dbReference type="EMBL" id="CP080429">
    <property type="protein sequence ID" value="QYJ67519.1"/>
    <property type="molecule type" value="Genomic_DNA"/>
</dbReference>
<dbReference type="RefSeq" id="WP_220639864.1">
    <property type="nucleotide sequence ID" value="NZ_CP080429.1"/>
</dbReference>